<feature type="transmembrane region" description="Helical" evidence="7">
    <location>
        <begin position="171"/>
        <end position="192"/>
    </location>
</feature>
<comment type="subcellular location">
    <subcellularLocation>
        <location evidence="1">Cell membrane</location>
        <topology evidence="1">Multi-pass membrane protein</topology>
    </subcellularLocation>
</comment>
<dbReference type="GO" id="GO:0005886">
    <property type="term" value="C:plasma membrane"/>
    <property type="evidence" value="ECO:0007669"/>
    <property type="project" value="UniProtKB-SubCell"/>
</dbReference>
<feature type="transmembrane region" description="Helical" evidence="7">
    <location>
        <begin position="7"/>
        <end position="27"/>
    </location>
</feature>
<evidence type="ECO:0000256" key="5">
    <source>
        <dbReference type="ARBA" id="ARBA00023136"/>
    </source>
</evidence>
<feature type="transmembrane region" description="Helical" evidence="7">
    <location>
        <begin position="354"/>
        <end position="373"/>
    </location>
</feature>
<dbReference type="InterPro" id="IPR002797">
    <property type="entry name" value="Polysacc_synth"/>
</dbReference>
<dbReference type="RefSeq" id="WP_075192409.1">
    <property type="nucleotide sequence ID" value="NZ_JADKNN010000001.1"/>
</dbReference>
<feature type="transmembrane region" description="Helical" evidence="7">
    <location>
        <begin position="143"/>
        <end position="165"/>
    </location>
</feature>
<evidence type="ECO:0000256" key="2">
    <source>
        <dbReference type="ARBA" id="ARBA00022475"/>
    </source>
</evidence>
<dbReference type="PANTHER" id="PTHR30250:SF11">
    <property type="entry name" value="O-ANTIGEN TRANSPORTER-RELATED"/>
    <property type="match status" value="1"/>
</dbReference>
<feature type="transmembrane region" description="Helical" evidence="7">
    <location>
        <begin position="227"/>
        <end position="248"/>
    </location>
</feature>
<keyword evidence="4 7" id="KW-1133">Transmembrane helix</keyword>
<keyword evidence="2" id="KW-1003">Cell membrane</keyword>
<dbReference type="Pfam" id="PF01943">
    <property type="entry name" value="Polysacc_synt"/>
    <property type="match status" value="1"/>
</dbReference>
<evidence type="ECO:0000313" key="8">
    <source>
        <dbReference type="EMBL" id="KAB0880647.1"/>
    </source>
</evidence>
<reference evidence="8 11" key="2">
    <citation type="submission" date="2019-08" db="EMBL/GenBank/DDBJ databases">
        <title>Prevalence, distribution, and phylogeny of type two toxin-antitoxin genes possessed by Cronobacter species where C. sakazakii homologs follow sequence type lineages.</title>
        <authorList>
            <person name="Finkelstein S."/>
            <person name="Negrete F."/>
            <person name="Jang H."/>
            <person name="Gopinath G.R."/>
            <person name="Tall B.D."/>
        </authorList>
    </citation>
    <scope>NUCLEOTIDE SEQUENCE [LARGE SCALE GENOMIC DNA]</scope>
    <source>
        <strain evidence="8 11">MOD1_GK1257</strain>
    </source>
</reference>
<evidence type="ECO:0000256" key="6">
    <source>
        <dbReference type="ARBA" id="ARBA00049738"/>
    </source>
</evidence>
<evidence type="ECO:0000256" key="3">
    <source>
        <dbReference type="ARBA" id="ARBA00022692"/>
    </source>
</evidence>
<evidence type="ECO:0000256" key="1">
    <source>
        <dbReference type="ARBA" id="ARBA00004651"/>
    </source>
</evidence>
<sequence>MALDKKIISSFTGLALINALNIIVPIITMPYLSRVLTPAGYGVFLLFSSVYVFSFIIMDYSSNITGVRSIASESNSEAQKKIFFEVQSLRLVFGVISFFLSVIYIDYIVGESLSIAFIMLNVALTNIGYYFTASWYHQGTQNMTAVAVTSCFARTAQLLILFLLVDNIDDLNLAILSITINFFSMGFIIEIYRIKKFKLPFRFRSDNLIKNCKKGYDSFIGDFAPNLYSNLPPLLIGLIVSPAVFAAYSLSMRIINIAGSFQLMFAKAVYPSVVNGTASFKKIIFFNIALSFIPILIITFFGQEVIQFFLGAGYESTVTYLKWLAPSILFAGVIFSLTYGFFLPNKLDKIFRNVSLISSVLSACIGYVCIYYIGAVGAIIMFVLARLLFVILFTYNYFKLKDIVNQ</sequence>
<dbReference type="PANTHER" id="PTHR30250">
    <property type="entry name" value="PST FAMILY PREDICTED COLANIC ACID TRANSPORTER"/>
    <property type="match status" value="1"/>
</dbReference>
<feature type="transmembrane region" description="Helical" evidence="7">
    <location>
        <begin position="283"/>
        <end position="303"/>
    </location>
</feature>
<feature type="transmembrane region" description="Helical" evidence="7">
    <location>
        <begin position="89"/>
        <end position="107"/>
    </location>
</feature>
<accession>A0A2T7AXJ2</accession>
<proteinExistence type="predicted"/>
<name>A0A2T7AXJ2_9ENTR</name>
<evidence type="ECO:0000313" key="11">
    <source>
        <dbReference type="Proteomes" id="UP000469927"/>
    </source>
</evidence>
<feature type="transmembrane region" description="Helical" evidence="7">
    <location>
        <begin position="323"/>
        <end position="342"/>
    </location>
</feature>
<keyword evidence="11" id="KW-1185">Reference proteome</keyword>
<dbReference type="EMBL" id="MSAE01000004">
    <property type="protein sequence ID" value="PUX17241.1"/>
    <property type="molecule type" value="Genomic_DNA"/>
</dbReference>
<organism evidence="9 10">
    <name type="scientific">Cronobacter muytjensii</name>
    <dbReference type="NCBI Taxonomy" id="413501"/>
    <lineage>
        <taxon>Bacteria</taxon>
        <taxon>Pseudomonadati</taxon>
        <taxon>Pseudomonadota</taxon>
        <taxon>Gammaproteobacteria</taxon>
        <taxon>Enterobacterales</taxon>
        <taxon>Enterobacteriaceae</taxon>
        <taxon>Cronobacter</taxon>
    </lineage>
</organism>
<comment type="caution">
    <text evidence="9">The sequence shown here is derived from an EMBL/GenBank/DDBJ whole genome shotgun (WGS) entry which is preliminary data.</text>
</comment>
<dbReference type="Proteomes" id="UP000469927">
    <property type="component" value="Unassembled WGS sequence"/>
</dbReference>
<gene>
    <name evidence="9" type="ORF">AUN14_03545</name>
    <name evidence="8" type="ORF">FZI19_09375</name>
</gene>
<dbReference type="OrthoDB" id="103403at2"/>
<keyword evidence="3 7" id="KW-0812">Transmembrane</keyword>
<dbReference type="AlphaFoldDB" id="A0A2T7AXJ2"/>
<dbReference type="Proteomes" id="UP000244378">
    <property type="component" value="Unassembled WGS sequence"/>
</dbReference>
<dbReference type="EMBL" id="WAGD01000024">
    <property type="protein sequence ID" value="KAB0880647.1"/>
    <property type="molecule type" value="Genomic_DNA"/>
</dbReference>
<evidence type="ECO:0000256" key="7">
    <source>
        <dbReference type="SAM" id="Phobius"/>
    </source>
</evidence>
<evidence type="ECO:0000313" key="9">
    <source>
        <dbReference type="EMBL" id="PUX17241.1"/>
    </source>
</evidence>
<evidence type="ECO:0000256" key="4">
    <source>
        <dbReference type="ARBA" id="ARBA00022989"/>
    </source>
</evidence>
<protein>
    <recommendedName>
        <fullName evidence="6">Putative O-antigen transporter</fullName>
    </recommendedName>
</protein>
<evidence type="ECO:0000313" key="10">
    <source>
        <dbReference type="Proteomes" id="UP000244378"/>
    </source>
</evidence>
<dbReference type="InterPro" id="IPR050833">
    <property type="entry name" value="Poly_Biosynth_Transport"/>
</dbReference>
<reference evidence="9 10" key="1">
    <citation type="submission" date="2016-12" db="EMBL/GenBank/DDBJ databases">
        <title>Analysis of the Molecular Diversity Among Cronobacter Species Isolated from Filth Flies Using a Pan Genomic DNA Microarray.</title>
        <authorList>
            <person name="Pava-Ripoll M."/>
            <person name="Tall B."/>
            <person name="Farber J."/>
            <person name="Fanning S."/>
            <person name="Lehner A."/>
            <person name="Stephan R."/>
            <person name="Pagotto F."/>
            <person name="Iverson C."/>
            <person name="Ziobro G."/>
            <person name="Miller A."/>
            <person name="Pearson R."/>
            <person name="Yan Q."/>
            <person name="Kim M."/>
            <person name="Jeong S."/>
            <person name="Park J."/>
            <person name="Jun S."/>
            <person name="Choi H."/>
            <person name="Chung T."/>
            <person name="Yoo Y."/>
            <person name="Park E."/>
            <person name="Hwang S."/>
            <person name="Lee B."/>
            <person name="Sathyamoorthy V."/>
            <person name="Carter L."/>
            <person name="Mammel M."/>
            <person name="Jackson S."/>
            <person name="Kothary M."/>
            <person name="Patel I."/>
            <person name="Grim C."/>
            <person name="Gopinath G."/>
            <person name="Gangiredla J."/>
            <person name="Chase H."/>
        </authorList>
    </citation>
    <scope>NUCLEOTIDE SEQUENCE [LARGE SCALE GENOMIC DNA]</scope>
    <source>
        <strain evidence="9 10">MOD1-Md1s</strain>
    </source>
</reference>
<feature type="transmembrane region" description="Helical" evidence="7">
    <location>
        <begin position="39"/>
        <end position="58"/>
    </location>
</feature>
<keyword evidence="5 7" id="KW-0472">Membrane</keyword>
<feature type="transmembrane region" description="Helical" evidence="7">
    <location>
        <begin position="379"/>
        <end position="398"/>
    </location>
</feature>